<keyword evidence="2" id="KW-1185">Reference proteome</keyword>
<proteinExistence type="predicted"/>
<sequence length="89" mass="10658">MYSSSWHLRRHPKRYGLENFECVMSYGAMASVKVYFHHDKRRKVLYLCVHPAPTCFGVVLRFHTAWISRASRLRALACFFQNFLYRAIR</sequence>
<dbReference type="AlphaFoldDB" id="A0A8J4WF78"/>
<protein>
    <submittedName>
        <fullName evidence="1">Uncharacterized protein</fullName>
    </submittedName>
</protein>
<dbReference type="EMBL" id="LUCH01005424">
    <property type="protein sequence ID" value="KAF5398091.1"/>
    <property type="molecule type" value="Genomic_DNA"/>
</dbReference>
<name>A0A8J4WF78_9TREM</name>
<evidence type="ECO:0000313" key="1">
    <source>
        <dbReference type="EMBL" id="KAF5398091.1"/>
    </source>
</evidence>
<gene>
    <name evidence="1" type="ORF">PHET_08642</name>
</gene>
<accession>A0A8J4WF78</accession>
<evidence type="ECO:0000313" key="2">
    <source>
        <dbReference type="Proteomes" id="UP000748531"/>
    </source>
</evidence>
<organism evidence="1 2">
    <name type="scientific">Paragonimus heterotremus</name>
    <dbReference type="NCBI Taxonomy" id="100268"/>
    <lineage>
        <taxon>Eukaryota</taxon>
        <taxon>Metazoa</taxon>
        <taxon>Spiralia</taxon>
        <taxon>Lophotrochozoa</taxon>
        <taxon>Platyhelminthes</taxon>
        <taxon>Trematoda</taxon>
        <taxon>Digenea</taxon>
        <taxon>Plagiorchiida</taxon>
        <taxon>Troglotremata</taxon>
        <taxon>Troglotrematidae</taxon>
        <taxon>Paragonimus</taxon>
    </lineage>
</organism>
<reference evidence="1" key="1">
    <citation type="submission" date="2019-05" db="EMBL/GenBank/DDBJ databases">
        <title>Annotation for the trematode Paragonimus heterotremus.</title>
        <authorList>
            <person name="Choi Y.-J."/>
        </authorList>
    </citation>
    <scope>NUCLEOTIDE SEQUENCE</scope>
    <source>
        <strain evidence="1">LC</strain>
    </source>
</reference>
<dbReference type="Proteomes" id="UP000748531">
    <property type="component" value="Unassembled WGS sequence"/>
</dbReference>
<comment type="caution">
    <text evidence="1">The sequence shown here is derived from an EMBL/GenBank/DDBJ whole genome shotgun (WGS) entry which is preliminary data.</text>
</comment>